<evidence type="ECO:0000259" key="3">
    <source>
        <dbReference type="PROSITE" id="PS50158"/>
    </source>
</evidence>
<dbReference type="AlphaFoldDB" id="A0AAN7V8K4"/>
<comment type="caution">
    <text evidence="4">The sequence shown here is derived from an EMBL/GenBank/DDBJ whole genome shotgun (WGS) entry which is preliminary data.</text>
</comment>
<reference evidence="4 5" key="1">
    <citation type="journal article" date="2024" name="Insects">
        <title>An Improved Chromosome-Level Genome Assembly of the Firefly Pyrocoelia pectoralis.</title>
        <authorList>
            <person name="Fu X."/>
            <person name="Meyer-Rochow V.B."/>
            <person name="Ballantyne L."/>
            <person name="Zhu X."/>
        </authorList>
    </citation>
    <scope>NUCLEOTIDE SEQUENCE [LARGE SCALE GENOMIC DNA]</scope>
    <source>
        <strain evidence="4">XCY_ONT2</strain>
    </source>
</reference>
<evidence type="ECO:0000313" key="4">
    <source>
        <dbReference type="EMBL" id="KAK5642238.1"/>
    </source>
</evidence>
<keyword evidence="1" id="KW-0863">Zinc-finger</keyword>
<accession>A0AAN7V8K4</accession>
<dbReference type="SUPFAM" id="SSF50630">
    <property type="entry name" value="Acid proteases"/>
    <property type="match status" value="1"/>
</dbReference>
<feature type="compositionally biased region" description="Low complexity" evidence="2">
    <location>
        <begin position="27"/>
        <end position="38"/>
    </location>
</feature>
<dbReference type="InterPro" id="IPR001878">
    <property type="entry name" value="Znf_CCHC"/>
</dbReference>
<feature type="compositionally biased region" description="Polar residues" evidence="2">
    <location>
        <begin position="189"/>
        <end position="214"/>
    </location>
</feature>
<dbReference type="EMBL" id="JAVRBK010000006">
    <property type="protein sequence ID" value="KAK5642238.1"/>
    <property type="molecule type" value="Genomic_DNA"/>
</dbReference>
<dbReference type="InterPro" id="IPR021109">
    <property type="entry name" value="Peptidase_aspartic_dom_sf"/>
</dbReference>
<organism evidence="4 5">
    <name type="scientific">Pyrocoelia pectoralis</name>
    <dbReference type="NCBI Taxonomy" id="417401"/>
    <lineage>
        <taxon>Eukaryota</taxon>
        <taxon>Metazoa</taxon>
        <taxon>Ecdysozoa</taxon>
        <taxon>Arthropoda</taxon>
        <taxon>Hexapoda</taxon>
        <taxon>Insecta</taxon>
        <taxon>Pterygota</taxon>
        <taxon>Neoptera</taxon>
        <taxon>Endopterygota</taxon>
        <taxon>Coleoptera</taxon>
        <taxon>Polyphaga</taxon>
        <taxon>Elateriformia</taxon>
        <taxon>Elateroidea</taxon>
        <taxon>Lampyridae</taxon>
        <taxon>Lampyrinae</taxon>
        <taxon>Pyrocoelia</taxon>
    </lineage>
</organism>
<feature type="region of interest" description="Disordered" evidence="2">
    <location>
        <begin position="1"/>
        <end position="118"/>
    </location>
</feature>
<dbReference type="PROSITE" id="PS50158">
    <property type="entry name" value="ZF_CCHC"/>
    <property type="match status" value="1"/>
</dbReference>
<dbReference type="GO" id="GO:0008270">
    <property type="term" value="F:zinc ion binding"/>
    <property type="evidence" value="ECO:0007669"/>
    <property type="project" value="UniProtKB-KW"/>
</dbReference>
<evidence type="ECO:0000256" key="1">
    <source>
        <dbReference type="PROSITE-ProRule" id="PRU00047"/>
    </source>
</evidence>
<feature type="compositionally biased region" description="Basic and acidic residues" evidence="2">
    <location>
        <begin position="39"/>
        <end position="61"/>
    </location>
</feature>
<feature type="compositionally biased region" description="Basic residues" evidence="2">
    <location>
        <begin position="62"/>
        <end position="76"/>
    </location>
</feature>
<keyword evidence="1" id="KW-0862">Zinc</keyword>
<proteinExistence type="predicted"/>
<feature type="domain" description="CCHC-type" evidence="3">
    <location>
        <begin position="416"/>
        <end position="429"/>
    </location>
</feature>
<protein>
    <recommendedName>
        <fullName evidence="3">CCHC-type domain-containing protein</fullName>
    </recommendedName>
</protein>
<dbReference type="Proteomes" id="UP001329430">
    <property type="component" value="Chromosome 6"/>
</dbReference>
<gene>
    <name evidence="4" type="ORF">RI129_008405</name>
</gene>
<keyword evidence="5" id="KW-1185">Reference proteome</keyword>
<dbReference type="GO" id="GO:0003676">
    <property type="term" value="F:nucleic acid binding"/>
    <property type="evidence" value="ECO:0007669"/>
    <property type="project" value="InterPro"/>
</dbReference>
<evidence type="ECO:0000313" key="5">
    <source>
        <dbReference type="Proteomes" id="UP001329430"/>
    </source>
</evidence>
<dbReference type="SMART" id="SM00343">
    <property type="entry name" value="ZnF_C2HC"/>
    <property type="match status" value="1"/>
</dbReference>
<evidence type="ECO:0000256" key="2">
    <source>
        <dbReference type="SAM" id="MobiDB-lite"/>
    </source>
</evidence>
<sequence length="593" mass="67647">MSYRTRRPRSRSPPNRLRAEVTSSTIRSSGSLRGGLNNSRRDSRKSLDHNVAKKDHWDSRIRRTSRSRSPRPKVNTRRSTSSDRKRVRFSRFSDEVQTSYERPKPAITSTTPIEKPSVFPPEISRQWQQEPVKFSPPPFTTTNFGNQQDFRSRENIFNSSTSKQVWGNKPVMVIEDDADEDFGLSVNSTKGVLGHSKTTPRSSNQTGNATSIRTKSPIPTMELEEEKDDIHGPTIPEFNPETSNLSSQEWIKLIETKAKERDWKPDEKLYVLSSRLAGFARQWYLNTGIKCKSWMDLKTAFFIAFPSENDYYMLLKKMFVRVKEDRETITSYFHHKVALLNACDIYNRKAVSCIVGGLPNTKLKEAAKLENFDDPDLLYQYLRSYSEPTLNVAKKEKMVDTKITKPPAKITTNSICYTCNKRGHLASECDLNNKLDRLEREAGRFAELASKGLVTSNNVMHGTLSQTRTFSKYFTDVAINGIPLRGYVDQRSLASTIREENASYLKLQVHKLKSTVLGFSGQPVNTSGIVEVPICIDRAIATIKLHVVPNYVQVVPIIVGQNFIGQQHIVFMEDGEKVRFYQEMDGGHSRFDF</sequence>
<dbReference type="Pfam" id="PF00098">
    <property type="entry name" value="zf-CCHC"/>
    <property type="match status" value="1"/>
</dbReference>
<name>A0AAN7V8K4_9COLE</name>
<dbReference type="CDD" id="cd00303">
    <property type="entry name" value="retropepsin_like"/>
    <property type="match status" value="1"/>
</dbReference>
<feature type="region of interest" description="Disordered" evidence="2">
    <location>
        <begin position="189"/>
        <end position="220"/>
    </location>
</feature>
<keyword evidence="1" id="KW-0479">Metal-binding</keyword>
<feature type="compositionally biased region" description="Basic residues" evidence="2">
    <location>
        <begin position="1"/>
        <end position="10"/>
    </location>
</feature>